<dbReference type="InterPro" id="IPR000477">
    <property type="entry name" value="RT_dom"/>
</dbReference>
<gene>
    <name evidence="3" type="ORF">GEV33_009299</name>
</gene>
<evidence type="ECO:0000259" key="2">
    <source>
        <dbReference type="PROSITE" id="PS50878"/>
    </source>
</evidence>
<comment type="caution">
    <text evidence="3">The sequence shown here is derived from an EMBL/GenBank/DDBJ whole genome shotgun (WGS) entry which is preliminary data.</text>
</comment>
<protein>
    <recommendedName>
        <fullName evidence="2">Reverse transcriptase domain-containing protein</fullName>
    </recommendedName>
</protein>
<evidence type="ECO:0000256" key="1">
    <source>
        <dbReference type="SAM" id="MobiDB-lite"/>
    </source>
</evidence>
<dbReference type="SUPFAM" id="SSF56672">
    <property type="entry name" value="DNA/RNA polymerases"/>
    <property type="match status" value="2"/>
</dbReference>
<evidence type="ECO:0000313" key="4">
    <source>
        <dbReference type="Proteomes" id="UP000719412"/>
    </source>
</evidence>
<name>A0A8J6HG21_TENMO</name>
<dbReference type="EMBL" id="JABDTM020025225">
    <property type="protein sequence ID" value="KAH0813491.1"/>
    <property type="molecule type" value="Genomic_DNA"/>
</dbReference>
<proteinExistence type="predicted"/>
<dbReference type="InterPro" id="IPR043502">
    <property type="entry name" value="DNA/RNA_pol_sf"/>
</dbReference>
<feature type="domain" description="Reverse transcriptase" evidence="2">
    <location>
        <begin position="1181"/>
        <end position="1428"/>
    </location>
</feature>
<dbReference type="Pfam" id="PF00078">
    <property type="entry name" value="RVT_1"/>
    <property type="match status" value="2"/>
</dbReference>
<keyword evidence="4" id="KW-1185">Reference proteome</keyword>
<reference evidence="3" key="1">
    <citation type="journal article" date="2020" name="J Insects Food Feed">
        <title>The yellow mealworm (Tenebrio molitor) genome: a resource for the emerging insects as food and feed industry.</title>
        <authorList>
            <person name="Eriksson T."/>
            <person name="Andere A."/>
            <person name="Kelstrup H."/>
            <person name="Emery V."/>
            <person name="Picard C."/>
        </authorList>
    </citation>
    <scope>NUCLEOTIDE SEQUENCE</scope>
    <source>
        <strain evidence="3">Stoneville</strain>
        <tissue evidence="3">Whole head</tissue>
    </source>
</reference>
<sequence length="1608" mass="178519">MGRNGPGRKGESGMAGVPSQWEGRGQAGRERDVSKVGSRVGVGGSARSFCCLGRAMVGLRAAGDSRLGRWRSSAERGVRVLSGGRNTGSGADSVDAVKAVGPALNFCTDSEKERNFSATGSKGRAASLLLGVLPPGGAGSDDGASFSGGLSPDGFLAAAVRVEMRAPGKVRGSSGVGHGSQARGVSSGWTYWRTRFPVRAAPAPFHSSKQYGFIPGKSAVDAIKRYLEIVQDSNTKYTASLFIDTSGAFDNVWWPAMLKSLRRKHIPDYLVALIKSYVTDCSVEYTNGEITISKELLDTFLTLPTRDGVEMVAYADDIVIVVQANNRLELKQNLHSCMENLKNWASLNKLKLSASKSKIIVNRSPPRCHNRDLNVKVDGKSLQTVKVMKYLGAHIDHKLTFTPHIEKICEKARRIIFALGRKTFITWNIPIAESLHTIYRCCIIPIMAFGSEGYRSVSNEAAGVIAGIPPLDLVLAQVNCKKVLRKEEETHFLQQNLNRREFDNLSQIKEYLSLLVNDHWQYRWENSQKGRTTYAFIPTVEGTGSSADCARNLRTSPIMATQSSSSVICTRRNTIPGESSMPTQLATPTQFEDSDLEDPRSIIEQNTLLALDLIQRGLVALLACNFESTPSPQGSSLDEKRICDLVREAVSSQLCNTTAAPTYGAIAARDPTVAPANSQILKDLRLKAVPIKKRWPRMLIADVPASATQDQLVEELSGQNLPDSVPEQFIGKIFKHLNSTLLPANTFYTQAAFTPPGGFLKPVASAPAPHTSQVGAQSATTHRSTNALTANEAQFSNIIYKKPSTQPSTTLMDSKHKVIQVNLKKSRTATEELTAHMLNNNIPIALVQEPYICRHGSNFKIPNLNGLQMAASTSAKFLAAIIYNKDCASPLFVPQLSNNHIDVISAQLETTQIFFASVYLLPSTDIRTEIPALQRVVEATPRTTPHIEDWKVSECITMSDHNAVTFTCRIDSAANTTTEIEPKYAIDYSLVTPEYIAETLQGWSDKFDAKFPDLPNAKIIRRKRFAHRPDWWTDEIERHRKVYMAKKTLLYRNRHPDYTDHLYSEMKRARERFERKLAVARKKAGTVSYNTTLTKIQYLLHKLLPDDDLSSNTGLQHDSHRDFISITPLNHNTDPFSIEELDRLVHELRPNKAPGLDRLSGRLIKLTHPHTGQSLLRILNACWNLGYFPRTWKHGNLVILLKDPAGDTENVKNYRPITLLPTYGKLLEKLIKIKLSDALTPLHSPHQFGFTSGRSTTNALLTYKAAVSDSPRKYVLTIFVDIRGAFDNVWWPGLFDTLRTKQLPHEILAIIKSYLTDRSVSFTQGKVTATKNVTKGCPQDSVLGPTLWNLLLDPLLDSVWPEGTKAVAYADDLAIITAHDSRKTLKIRAQAALELVTNWATKNKLFLCTEKTVFMVHKSPSRVHHRNLRLLLYDAPIKQTLRSRANTLRALKRGGVSMFQDELIIPGNFETVAHAAQYLQLRAEDIWQARWDNSTKGRTTYAFLPEVTTDIATLPALDFVRTQVLTGHGNFRCHLHRIGKEDDDTCDACPGATDDPIHRVLDCPKYLAAQELINEETRSWPPLLTQVPALSNNDIFAMLASNNPTHDI</sequence>
<dbReference type="PANTHER" id="PTHR19446">
    <property type="entry name" value="REVERSE TRANSCRIPTASES"/>
    <property type="match status" value="1"/>
</dbReference>
<dbReference type="Gene3D" id="3.60.10.10">
    <property type="entry name" value="Endonuclease/exonuclease/phosphatase"/>
    <property type="match status" value="1"/>
</dbReference>
<dbReference type="Proteomes" id="UP000719412">
    <property type="component" value="Unassembled WGS sequence"/>
</dbReference>
<dbReference type="PROSITE" id="PS50878">
    <property type="entry name" value="RT_POL"/>
    <property type="match status" value="1"/>
</dbReference>
<feature type="region of interest" description="Disordered" evidence="1">
    <location>
        <begin position="1"/>
        <end position="38"/>
    </location>
</feature>
<dbReference type="GO" id="GO:0071897">
    <property type="term" value="P:DNA biosynthetic process"/>
    <property type="evidence" value="ECO:0007669"/>
    <property type="project" value="UniProtKB-ARBA"/>
</dbReference>
<dbReference type="InterPro" id="IPR036691">
    <property type="entry name" value="Endo/exonu/phosph_ase_sf"/>
</dbReference>
<organism evidence="3 4">
    <name type="scientific">Tenebrio molitor</name>
    <name type="common">Yellow mealworm beetle</name>
    <dbReference type="NCBI Taxonomy" id="7067"/>
    <lineage>
        <taxon>Eukaryota</taxon>
        <taxon>Metazoa</taxon>
        <taxon>Ecdysozoa</taxon>
        <taxon>Arthropoda</taxon>
        <taxon>Hexapoda</taxon>
        <taxon>Insecta</taxon>
        <taxon>Pterygota</taxon>
        <taxon>Neoptera</taxon>
        <taxon>Endopterygota</taxon>
        <taxon>Coleoptera</taxon>
        <taxon>Polyphaga</taxon>
        <taxon>Cucujiformia</taxon>
        <taxon>Tenebrionidae</taxon>
        <taxon>Tenebrio</taxon>
    </lineage>
</organism>
<accession>A0A8J6HG21</accession>
<evidence type="ECO:0000313" key="3">
    <source>
        <dbReference type="EMBL" id="KAH0813491.1"/>
    </source>
</evidence>
<dbReference type="SUPFAM" id="SSF56219">
    <property type="entry name" value="DNase I-like"/>
    <property type="match status" value="1"/>
</dbReference>
<reference evidence="3" key="2">
    <citation type="submission" date="2021-08" db="EMBL/GenBank/DDBJ databases">
        <authorList>
            <person name="Eriksson T."/>
        </authorList>
    </citation>
    <scope>NUCLEOTIDE SEQUENCE</scope>
    <source>
        <strain evidence="3">Stoneville</strain>
        <tissue evidence="3">Whole head</tissue>
    </source>
</reference>
<dbReference type="CDD" id="cd01650">
    <property type="entry name" value="RT_nLTR_like"/>
    <property type="match status" value="1"/>
</dbReference>